<dbReference type="InterPro" id="IPR036909">
    <property type="entry name" value="Cyt_c-like_dom_sf"/>
</dbReference>
<evidence type="ECO:0000259" key="1">
    <source>
        <dbReference type="Pfam" id="PF07635"/>
    </source>
</evidence>
<dbReference type="AlphaFoldDB" id="A0A098S9G1"/>
<dbReference type="STRING" id="1524460.IX84_05540"/>
<dbReference type="SUPFAM" id="SSF46626">
    <property type="entry name" value="Cytochrome c"/>
    <property type="match status" value="1"/>
</dbReference>
<accession>A0A098S9G1</accession>
<comment type="caution">
    <text evidence="2">The sequence shown here is derived from an EMBL/GenBank/DDBJ whole genome shotgun (WGS) entry which is preliminary data.</text>
</comment>
<dbReference type="Proteomes" id="UP000029736">
    <property type="component" value="Unassembled WGS sequence"/>
</dbReference>
<feature type="domain" description="Cytochrome C Planctomycete-type" evidence="1">
    <location>
        <begin position="54"/>
        <end position="104"/>
    </location>
</feature>
<dbReference type="EMBL" id="JPOS01000012">
    <property type="protein sequence ID" value="KGE89214.1"/>
    <property type="molecule type" value="Genomic_DNA"/>
</dbReference>
<proteinExistence type="predicted"/>
<reference evidence="2 3" key="1">
    <citation type="journal article" date="2014" name="Int. J. Syst. Evol. Microbiol.">
        <title>Phaeodactylibacter xiamenensis gen. nov., sp. nov., a member of the family Saprospiraceae isolated from the marine alga Phaeodactylum tricornutum.</title>
        <authorList>
            <person name="Chen Z.Jr."/>
            <person name="Lei X."/>
            <person name="Lai Q."/>
            <person name="Li Y."/>
            <person name="Zhang B."/>
            <person name="Zhang J."/>
            <person name="Zhang H."/>
            <person name="Yang L."/>
            <person name="Zheng W."/>
            <person name="Tian Y."/>
            <person name="Yu Z."/>
            <person name="Xu H.Jr."/>
            <person name="Zheng T."/>
        </authorList>
    </citation>
    <scope>NUCLEOTIDE SEQUENCE [LARGE SCALE GENOMIC DNA]</scope>
    <source>
        <strain evidence="2 3">KD52</strain>
    </source>
</reference>
<dbReference type="GO" id="GO:0020037">
    <property type="term" value="F:heme binding"/>
    <property type="evidence" value="ECO:0007669"/>
    <property type="project" value="InterPro"/>
</dbReference>
<dbReference type="PANTHER" id="PTHR35889">
    <property type="entry name" value="CYCLOINULO-OLIGOSACCHARIDE FRUCTANOTRANSFERASE-RELATED"/>
    <property type="match status" value="1"/>
</dbReference>
<dbReference type="GO" id="GO:0009055">
    <property type="term" value="F:electron transfer activity"/>
    <property type="evidence" value="ECO:0007669"/>
    <property type="project" value="InterPro"/>
</dbReference>
<keyword evidence="3" id="KW-1185">Reference proteome</keyword>
<dbReference type="PANTHER" id="PTHR35889:SF3">
    <property type="entry name" value="F-BOX DOMAIN-CONTAINING PROTEIN"/>
    <property type="match status" value="1"/>
</dbReference>
<evidence type="ECO:0000313" key="3">
    <source>
        <dbReference type="Proteomes" id="UP000029736"/>
    </source>
</evidence>
<dbReference type="InterPro" id="IPR011429">
    <property type="entry name" value="Cyt_c_Planctomycete-type"/>
</dbReference>
<sequence>MSQCKFSAYLRGGLIAMVLFLGNACTQEYIEPDSGICFEQDILPVFISNCTQSGCHNSIDREEGYDFTSYEKIVSRGIVAGNYKASEVYKVLVKPFGEERMPPAPNEMLSVRNIQNIALWIDEGAKPTTCAPAACDTAAISYALHVQPLMQTWCNGCHSSGAPSGGIATDNYPGLKSIADNGSLIGSVVHDSSYEPMPQNSDPLSACDIALLQQWVADGAPEN</sequence>
<gene>
    <name evidence="2" type="ORF">IX84_05540</name>
</gene>
<evidence type="ECO:0000313" key="2">
    <source>
        <dbReference type="EMBL" id="KGE89214.1"/>
    </source>
</evidence>
<name>A0A098S9G1_9BACT</name>
<dbReference type="OrthoDB" id="1524066at2"/>
<dbReference type="RefSeq" id="WP_044217151.1">
    <property type="nucleotide sequence ID" value="NZ_JBKAGJ010000001.1"/>
</dbReference>
<dbReference type="Pfam" id="PF07635">
    <property type="entry name" value="PSCyt1"/>
    <property type="match status" value="1"/>
</dbReference>
<organism evidence="2 3">
    <name type="scientific">Phaeodactylibacter xiamenensis</name>
    <dbReference type="NCBI Taxonomy" id="1524460"/>
    <lineage>
        <taxon>Bacteria</taxon>
        <taxon>Pseudomonadati</taxon>
        <taxon>Bacteroidota</taxon>
        <taxon>Saprospiria</taxon>
        <taxon>Saprospirales</taxon>
        <taxon>Haliscomenobacteraceae</taxon>
        <taxon>Phaeodactylibacter</taxon>
    </lineage>
</organism>
<protein>
    <recommendedName>
        <fullName evidence="1">Cytochrome C Planctomycete-type domain-containing protein</fullName>
    </recommendedName>
</protein>